<dbReference type="AlphaFoldDB" id="A0A1B0AEQ2"/>
<sequence>MDAIHILLAQRSQTSKIEKAECKLKSFRSSQRPLNRNFHEGNHLKTKQRITSHMLNFYLPYNKHNSLVYLMDLNSFRVVAFQKANSKKRLGLESLIAFIVYGSRKLLYSHIKCPPNQRNLKQIRSQRRITGAHYQAMEIETGFNSVSPVSVYLLFTGFREVADGGSSPLEAIDFSAKLSRRHEGTPFESESLRNGLGLLHRNIGN</sequence>
<evidence type="ECO:0000313" key="2">
    <source>
        <dbReference type="Proteomes" id="UP000092445"/>
    </source>
</evidence>
<dbReference type="Proteomes" id="UP000092445">
    <property type="component" value="Unassembled WGS sequence"/>
</dbReference>
<dbReference type="EnsemblMetazoa" id="GPAI043358-RA">
    <property type="protein sequence ID" value="GPAI043358-PA"/>
    <property type="gene ID" value="GPAI043358"/>
</dbReference>
<reference evidence="1" key="2">
    <citation type="submission" date="2020-05" db="UniProtKB">
        <authorList>
            <consortium name="EnsemblMetazoa"/>
        </authorList>
    </citation>
    <scope>IDENTIFICATION</scope>
    <source>
        <strain evidence="1">IAEA</strain>
    </source>
</reference>
<organism evidence="1 2">
    <name type="scientific">Glossina pallidipes</name>
    <name type="common">Tsetse fly</name>
    <dbReference type="NCBI Taxonomy" id="7398"/>
    <lineage>
        <taxon>Eukaryota</taxon>
        <taxon>Metazoa</taxon>
        <taxon>Ecdysozoa</taxon>
        <taxon>Arthropoda</taxon>
        <taxon>Hexapoda</taxon>
        <taxon>Insecta</taxon>
        <taxon>Pterygota</taxon>
        <taxon>Neoptera</taxon>
        <taxon>Endopterygota</taxon>
        <taxon>Diptera</taxon>
        <taxon>Brachycera</taxon>
        <taxon>Muscomorpha</taxon>
        <taxon>Hippoboscoidea</taxon>
        <taxon>Glossinidae</taxon>
        <taxon>Glossina</taxon>
    </lineage>
</organism>
<reference evidence="2" key="1">
    <citation type="submission" date="2014-03" db="EMBL/GenBank/DDBJ databases">
        <authorList>
            <person name="Aksoy S."/>
            <person name="Warren W."/>
            <person name="Wilson R.K."/>
        </authorList>
    </citation>
    <scope>NUCLEOTIDE SEQUENCE [LARGE SCALE GENOMIC DNA]</scope>
    <source>
        <strain evidence="2">IAEA</strain>
    </source>
</reference>
<keyword evidence="2" id="KW-1185">Reference proteome</keyword>
<protein>
    <submittedName>
        <fullName evidence="1">Uncharacterized protein</fullName>
    </submittedName>
</protein>
<dbReference type="VEuPathDB" id="VectorBase:GPAI043358"/>
<accession>A0A1B0AEQ2</accession>
<proteinExistence type="predicted"/>
<name>A0A1B0AEQ2_GLOPL</name>
<evidence type="ECO:0000313" key="1">
    <source>
        <dbReference type="EnsemblMetazoa" id="GPAI043358-PA"/>
    </source>
</evidence>